<organism evidence="1 2">
    <name type="scientific">Pseudomonas fulva (strain 12-X)</name>
    <dbReference type="NCBI Taxonomy" id="743720"/>
    <lineage>
        <taxon>Bacteria</taxon>
        <taxon>Pseudomonadati</taxon>
        <taxon>Pseudomonadota</taxon>
        <taxon>Gammaproteobacteria</taxon>
        <taxon>Pseudomonadales</taxon>
        <taxon>Pseudomonadaceae</taxon>
        <taxon>Pseudomonas</taxon>
    </lineage>
</organism>
<accession>F6AA98</accession>
<name>F6AA98_PSEF1</name>
<dbReference type="EMBL" id="CP002727">
    <property type="protein sequence ID" value="AEF24325.1"/>
    <property type="molecule type" value="Genomic_DNA"/>
</dbReference>
<reference evidence="1 2" key="1">
    <citation type="submission" date="2011-04" db="EMBL/GenBank/DDBJ databases">
        <title>Complete sequence of Pseudomonas fulva 12-X.</title>
        <authorList>
            <consortium name="US DOE Joint Genome Institute"/>
            <person name="Lucas S."/>
            <person name="Han J."/>
            <person name="Lapidus A."/>
            <person name="Cheng J.-F."/>
            <person name="Goodwin L."/>
            <person name="Pitluck S."/>
            <person name="Peters L."/>
            <person name="Mikhailova N."/>
            <person name="Pagani I."/>
            <person name="Davenport K."/>
            <person name="Han C."/>
            <person name="Tapia R."/>
            <person name="Land M."/>
            <person name="Hauser L."/>
            <person name="Kyrpides N."/>
            <person name="Ivanova N."/>
            <person name="Pagani I."/>
            <person name="Lcollab F.I."/>
            <person name="Woyke T."/>
        </authorList>
    </citation>
    <scope>NUCLEOTIDE SEQUENCE [LARGE SCALE GENOMIC DNA]</scope>
    <source>
        <strain evidence="2">12-X</strain>
    </source>
</reference>
<evidence type="ECO:0000313" key="2">
    <source>
        <dbReference type="Proteomes" id="UP000000686"/>
    </source>
</evidence>
<sequence>MTDTPLKDLIIRTAMVRQPGMGYIYAADPCKEAEEIPHAISFKYQDGKFSRGDSNYDAHSVALISKPGPGLIVVSGAGYYSALMATGTSTGDIFDDSHPKPEKPRTSGIRSVSTIAGSAFAVGLRGIVYRFDGPKQWSRIDAGLPETFNGQAINGFNEEDIYAVGREGAIWRFDGAQWQRCDAPTSVTLTSVLCAPDNVVYVAGHRGVMLKGREDTWDVIEQEEVVDDIWDLEWFLGELYVSTLSNLYRLKENRLVPVDFGDDRPRSFYQLSTNGDVLWANGEFDLMSFDGQQWSRIV</sequence>
<proteinExistence type="predicted"/>
<keyword evidence="2" id="KW-1185">Reference proteome</keyword>
<dbReference type="AlphaFoldDB" id="F6AA98"/>
<dbReference type="RefSeq" id="WP_013793447.1">
    <property type="nucleotide sequence ID" value="NC_015556.1"/>
</dbReference>
<evidence type="ECO:0000313" key="1">
    <source>
        <dbReference type="EMBL" id="AEF24325.1"/>
    </source>
</evidence>
<dbReference type="Proteomes" id="UP000000686">
    <property type="component" value="Chromosome"/>
</dbReference>
<gene>
    <name evidence="1" type="ordered locus">Psefu_4373</name>
</gene>
<dbReference type="KEGG" id="pfv:Psefu_4373"/>
<protein>
    <submittedName>
        <fullName evidence="1">Uncharacterized protein</fullName>
    </submittedName>
</protein>
<dbReference type="OrthoDB" id="6829668at2"/>
<dbReference type="HOGENOM" id="CLU_071258_0_1_6"/>
<dbReference type="STRING" id="743720.Psefu_4373"/>
<dbReference type="SUPFAM" id="SSF110296">
    <property type="entry name" value="Oligoxyloglucan reducing end-specific cellobiohydrolase"/>
    <property type="match status" value="1"/>
</dbReference>
<dbReference type="eggNOG" id="COG4447">
    <property type="taxonomic scope" value="Bacteria"/>
</dbReference>